<protein>
    <submittedName>
        <fullName evidence="2">Uncharacterized protein</fullName>
    </submittedName>
</protein>
<keyword evidence="1" id="KW-0472">Membrane</keyword>
<dbReference type="EMBL" id="CP049989">
    <property type="protein sequence ID" value="QIM54490.1"/>
    <property type="molecule type" value="Genomic_DNA"/>
</dbReference>
<accession>A0A6G8IND7</accession>
<gene>
    <name evidence="2" type="ORF">G9Q37_21130</name>
</gene>
<name>A0A6G8IND7_9BURK</name>
<evidence type="ECO:0000313" key="3">
    <source>
        <dbReference type="Proteomes" id="UP000503162"/>
    </source>
</evidence>
<feature type="transmembrane region" description="Helical" evidence="1">
    <location>
        <begin position="40"/>
        <end position="60"/>
    </location>
</feature>
<evidence type="ECO:0000256" key="1">
    <source>
        <dbReference type="SAM" id="Phobius"/>
    </source>
</evidence>
<feature type="transmembrane region" description="Helical" evidence="1">
    <location>
        <begin position="6"/>
        <end position="28"/>
    </location>
</feature>
<dbReference type="AlphaFoldDB" id="A0A6G8IND7"/>
<dbReference type="RefSeq" id="WP_166230525.1">
    <property type="nucleotide sequence ID" value="NZ_CP049989.1"/>
</dbReference>
<sequence length="86" mass="9233">MTFGLLLGHVLAFVAPAFGLALVLWLGLRVRRAQRFGPATQFAVLLAAGVLVLVAGLVLFDRDGRMAVYAALVGVQGTLAWWLRGR</sequence>
<keyword evidence="1" id="KW-0812">Transmembrane</keyword>
<dbReference type="Proteomes" id="UP000503162">
    <property type="component" value="Chromosome"/>
</dbReference>
<keyword evidence="3" id="KW-1185">Reference proteome</keyword>
<proteinExistence type="predicted"/>
<dbReference type="KEGG" id="hcz:G9Q37_21130"/>
<feature type="transmembrane region" description="Helical" evidence="1">
    <location>
        <begin position="66"/>
        <end position="83"/>
    </location>
</feature>
<reference evidence="2 3" key="1">
    <citation type="submission" date="2020-03" db="EMBL/GenBank/DDBJ databases">
        <title>Hydrogenophaga sp. nov. isolated from cyanobacterial mat.</title>
        <authorList>
            <person name="Thorat V."/>
            <person name="Kirdat K."/>
            <person name="Tiwarekar B."/>
            <person name="Costa E.D."/>
            <person name="Yadav A."/>
        </authorList>
    </citation>
    <scope>NUCLEOTIDE SEQUENCE [LARGE SCALE GENOMIC DNA]</scope>
    <source>
        <strain evidence="2 3">BA0156</strain>
    </source>
</reference>
<organism evidence="2 3">
    <name type="scientific">Hydrogenophaga crocea</name>
    <dbReference type="NCBI Taxonomy" id="2716225"/>
    <lineage>
        <taxon>Bacteria</taxon>
        <taxon>Pseudomonadati</taxon>
        <taxon>Pseudomonadota</taxon>
        <taxon>Betaproteobacteria</taxon>
        <taxon>Burkholderiales</taxon>
        <taxon>Comamonadaceae</taxon>
        <taxon>Hydrogenophaga</taxon>
    </lineage>
</organism>
<evidence type="ECO:0000313" key="2">
    <source>
        <dbReference type="EMBL" id="QIM54490.1"/>
    </source>
</evidence>
<keyword evidence="1" id="KW-1133">Transmembrane helix</keyword>